<comment type="caution">
    <text evidence="4">The sequence shown here is derived from an EMBL/GenBank/DDBJ whole genome shotgun (WGS) entry which is preliminary data.</text>
</comment>
<protein>
    <recommendedName>
        <fullName evidence="2">Large ribosomal subunit protein uL10</fullName>
    </recommendedName>
    <alternativeName>
        <fullName evidence="3">50S ribosomal protein L10</fullName>
    </alternativeName>
</protein>
<name>A0A1G2CKP7_9BACT</name>
<evidence type="ECO:0000256" key="3">
    <source>
        <dbReference type="ARBA" id="ARBA00035502"/>
    </source>
</evidence>
<dbReference type="Pfam" id="PF00466">
    <property type="entry name" value="Ribosomal_L10"/>
    <property type="match status" value="1"/>
</dbReference>
<dbReference type="InterPro" id="IPR001790">
    <property type="entry name" value="Ribosomal_uL10"/>
</dbReference>
<keyword evidence="4" id="KW-0689">Ribosomal protein</keyword>
<evidence type="ECO:0000256" key="2">
    <source>
        <dbReference type="ARBA" id="ARBA00035202"/>
    </source>
</evidence>
<dbReference type="Gene3D" id="3.30.70.1730">
    <property type="match status" value="1"/>
</dbReference>
<keyword evidence="4" id="KW-0687">Ribonucleoprotein</keyword>
<sequence length="173" mass="19380">MKTKAQKQEELDKGRTLLGKSQAVLLVDFSKVKTSALRSLRQELKNNQSPMLVIKKRLLSILLKEKGLPFDELRASGGMKAPLGTIFASNLEQAAGFVYRFFAALEKEKKVDSAKVKLLGGYDLSKNEFIPAERAVFIGQLPPREVLLAQLLYMLAAPIRSFLYVLDQRAKKI</sequence>
<dbReference type="GO" id="GO:0005840">
    <property type="term" value="C:ribosome"/>
    <property type="evidence" value="ECO:0007669"/>
    <property type="project" value="UniProtKB-KW"/>
</dbReference>
<evidence type="ECO:0000313" key="4">
    <source>
        <dbReference type="EMBL" id="OGZ00998.1"/>
    </source>
</evidence>
<evidence type="ECO:0000256" key="1">
    <source>
        <dbReference type="ARBA" id="ARBA00008889"/>
    </source>
</evidence>
<evidence type="ECO:0000313" key="5">
    <source>
        <dbReference type="Proteomes" id="UP000178495"/>
    </source>
</evidence>
<organism evidence="4 5">
    <name type="scientific">Candidatus Liptonbacteria bacterium RIFCSPLOWO2_01_FULL_56_20</name>
    <dbReference type="NCBI Taxonomy" id="1798652"/>
    <lineage>
        <taxon>Bacteria</taxon>
        <taxon>Candidatus Liptoniibacteriota</taxon>
    </lineage>
</organism>
<dbReference type="STRING" id="1798652.A3A43_02920"/>
<dbReference type="EMBL" id="MHLC01000022">
    <property type="protein sequence ID" value="OGZ00998.1"/>
    <property type="molecule type" value="Genomic_DNA"/>
</dbReference>
<reference evidence="4 5" key="1">
    <citation type="journal article" date="2016" name="Nat. Commun.">
        <title>Thousands of microbial genomes shed light on interconnected biogeochemical processes in an aquifer system.</title>
        <authorList>
            <person name="Anantharaman K."/>
            <person name="Brown C.T."/>
            <person name="Hug L.A."/>
            <person name="Sharon I."/>
            <person name="Castelle C.J."/>
            <person name="Probst A.J."/>
            <person name="Thomas B.C."/>
            <person name="Singh A."/>
            <person name="Wilkins M.J."/>
            <person name="Karaoz U."/>
            <person name="Brodie E.L."/>
            <person name="Williams K.H."/>
            <person name="Hubbard S.S."/>
            <person name="Banfield J.F."/>
        </authorList>
    </citation>
    <scope>NUCLEOTIDE SEQUENCE [LARGE SCALE GENOMIC DNA]</scope>
</reference>
<dbReference type="AlphaFoldDB" id="A0A1G2CKP7"/>
<dbReference type="Proteomes" id="UP000178495">
    <property type="component" value="Unassembled WGS sequence"/>
</dbReference>
<proteinExistence type="inferred from homology"/>
<dbReference type="Gene3D" id="6.10.250.290">
    <property type="match status" value="1"/>
</dbReference>
<dbReference type="SUPFAM" id="SSF160369">
    <property type="entry name" value="Ribosomal protein L10-like"/>
    <property type="match status" value="1"/>
</dbReference>
<comment type="similarity">
    <text evidence="1">Belongs to the universal ribosomal protein uL10 family.</text>
</comment>
<gene>
    <name evidence="4" type="ORF">A3A43_02920</name>
</gene>
<dbReference type="InterPro" id="IPR043141">
    <property type="entry name" value="Ribosomal_uL10-like_sf"/>
</dbReference>
<accession>A0A1G2CKP7</accession>